<sequence length="164" mass="17812">MNLTPPLYTASVPVFRHYLGRITEIVGRAGPELLRARVGETFPAGKQFATAAGFAVRVACPLAGREVPHLPAALAPRLAVVRALLGAMRPAEFEGAEERVIRHEAGFAVLEQDGASFLHLYGIPNFFFHLTMGYAALREAGMDLGKADFDGFHSYPADFRLDSD</sequence>
<dbReference type="PANTHER" id="PTHR36922:SF1">
    <property type="entry name" value="DUF1993 DOMAIN-CONTAINING PROTEIN"/>
    <property type="match status" value="1"/>
</dbReference>
<dbReference type="EMBL" id="CP069370">
    <property type="protein sequence ID" value="QYZ68176.1"/>
    <property type="molecule type" value="Genomic_DNA"/>
</dbReference>
<name>A0A8G0ZMQ1_9RHOB</name>
<dbReference type="InterPro" id="IPR018531">
    <property type="entry name" value="DUF1993"/>
</dbReference>
<dbReference type="AlphaFoldDB" id="A0A8G0ZMQ1"/>
<dbReference type="Pfam" id="PF09351">
    <property type="entry name" value="DUF1993"/>
    <property type="match status" value="1"/>
</dbReference>
<organism evidence="1 2">
    <name type="scientific">Neotabrizicola shimadae</name>
    <dbReference type="NCBI Taxonomy" id="2807096"/>
    <lineage>
        <taxon>Bacteria</taxon>
        <taxon>Pseudomonadati</taxon>
        <taxon>Pseudomonadota</taxon>
        <taxon>Alphaproteobacteria</taxon>
        <taxon>Rhodobacterales</taxon>
        <taxon>Paracoccaceae</taxon>
        <taxon>Neotabrizicola</taxon>
    </lineage>
</organism>
<dbReference type="RefSeq" id="WP_220660399.1">
    <property type="nucleotide sequence ID" value="NZ_CP069370.1"/>
</dbReference>
<dbReference type="Proteomes" id="UP000826300">
    <property type="component" value="Chromosome"/>
</dbReference>
<dbReference type="KEGG" id="nsm:JO391_10220"/>
<dbReference type="PANTHER" id="PTHR36922">
    <property type="entry name" value="BLL2446 PROTEIN"/>
    <property type="match status" value="1"/>
</dbReference>
<reference evidence="1" key="1">
    <citation type="submission" date="2021-02" db="EMBL/GenBank/DDBJ databases">
        <title>Rhodobacter shimadae sp. nov., an aerobic anoxygenic phototrophic bacterium isolated from a hot spring.</title>
        <authorList>
            <person name="Muramatsu S."/>
            <person name="Haruta S."/>
            <person name="Hirose S."/>
            <person name="Hanada S."/>
        </authorList>
    </citation>
    <scope>NUCLEOTIDE SEQUENCE</scope>
    <source>
        <strain evidence="1">N10</strain>
    </source>
</reference>
<dbReference type="SUPFAM" id="SSF109854">
    <property type="entry name" value="DinB/YfiT-like putative metalloenzymes"/>
    <property type="match status" value="1"/>
</dbReference>
<proteinExistence type="predicted"/>
<evidence type="ECO:0000313" key="2">
    <source>
        <dbReference type="Proteomes" id="UP000826300"/>
    </source>
</evidence>
<dbReference type="Gene3D" id="1.20.120.450">
    <property type="entry name" value="dinb family like domain"/>
    <property type="match status" value="1"/>
</dbReference>
<protein>
    <submittedName>
        <fullName evidence="1">DUF1993 family protein</fullName>
    </submittedName>
</protein>
<evidence type="ECO:0000313" key="1">
    <source>
        <dbReference type="EMBL" id="QYZ68176.1"/>
    </source>
</evidence>
<keyword evidence="2" id="KW-1185">Reference proteome</keyword>
<gene>
    <name evidence="1" type="ORF">JO391_10220</name>
</gene>
<dbReference type="InterPro" id="IPR034660">
    <property type="entry name" value="DinB/YfiT-like"/>
</dbReference>
<accession>A0A8G0ZMQ1</accession>